<gene>
    <name evidence="2" type="ORF">Tco_0858416</name>
</gene>
<evidence type="ECO:0000313" key="3">
    <source>
        <dbReference type="Proteomes" id="UP001151760"/>
    </source>
</evidence>
<evidence type="ECO:0000256" key="1">
    <source>
        <dbReference type="SAM" id="MobiDB-lite"/>
    </source>
</evidence>
<keyword evidence="3" id="KW-1185">Reference proteome</keyword>
<dbReference type="EMBL" id="BQNB010013063">
    <property type="protein sequence ID" value="GJT11374.1"/>
    <property type="molecule type" value="Genomic_DNA"/>
</dbReference>
<reference evidence="2" key="1">
    <citation type="journal article" date="2022" name="Int. J. Mol. Sci.">
        <title>Draft Genome of Tanacetum Coccineum: Genomic Comparison of Closely Related Tanacetum-Family Plants.</title>
        <authorList>
            <person name="Yamashiro T."/>
            <person name="Shiraishi A."/>
            <person name="Nakayama K."/>
            <person name="Satake H."/>
        </authorList>
    </citation>
    <scope>NUCLEOTIDE SEQUENCE</scope>
</reference>
<protein>
    <submittedName>
        <fullName evidence="2">Uncharacterized protein</fullName>
    </submittedName>
</protein>
<feature type="compositionally biased region" description="Low complexity" evidence="1">
    <location>
        <begin position="124"/>
        <end position="133"/>
    </location>
</feature>
<evidence type="ECO:0000313" key="2">
    <source>
        <dbReference type="EMBL" id="GJT11374.1"/>
    </source>
</evidence>
<feature type="compositionally biased region" description="Polar residues" evidence="1">
    <location>
        <begin position="99"/>
        <end position="123"/>
    </location>
</feature>
<dbReference type="Proteomes" id="UP001151760">
    <property type="component" value="Unassembled WGS sequence"/>
</dbReference>
<reference evidence="2" key="2">
    <citation type="submission" date="2022-01" db="EMBL/GenBank/DDBJ databases">
        <authorList>
            <person name="Yamashiro T."/>
            <person name="Shiraishi A."/>
            <person name="Satake H."/>
            <person name="Nakayama K."/>
        </authorList>
    </citation>
    <scope>NUCLEOTIDE SEQUENCE</scope>
</reference>
<comment type="caution">
    <text evidence="2">The sequence shown here is derived from an EMBL/GenBank/DDBJ whole genome shotgun (WGS) entry which is preliminary data.</text>
</comment>
<feature type="region of interest" description="Disordered" evidence="1">
    <location>
        <begin position="99"/>
        <end position="137"/>
    </location>
</feature>
<proteinExistence type="predicted"/>
<organism evidence="2 3">
    <name type="scientific">Tanacetum coccineum</name>
    <dbReference type="NCBI Taxonomy" id="301880"/>
    <lineage>
        <taxon>Eukaryota</taxon>
        <taxon>Viridiplantae</taxon>
        <taxon>Streptophyta</taxon>
        <taxon>Embryophyta</taxon>
        <taxon>Tracheophyta</taxon>
        <taxon>Spermatophyta</taxon>
        <taxon>Magnoliopsida</taxon>
        <taxon>eudicotyledons</taxon>
        <taxon>Gunneridae</taxon>
        <taxon>Pentapetalae</taxon>
        <taxon>asterids</taxon>
        <taxon>campanulids</taxon>
        <taxon>Asterales</taxon>
        <taxon>Asteraceae</taxon>
        <taxon>Asteroideae</taxon>
        <taxon>Anthemideae</taxon>
        <taxon>Anthemidinae</taxon>
        <taxon>Tanacetum</taxon>
    </lineage>
</organism>
<sequence>MKMEILLEPTSNKLMVEHAEFDESDTYVLERFYTLAGNPVKEILLKLNLLDHRSILTDSKEYLKMVMEIPQSSGPTEHIADEAVHNERGDSLVRAVTTTSSLEVEQDNGNIDKTQSKATLNEPSSLGTSSGSGPRRQETIRDTIAQIRFKNVSKLSNDLLLARARVESSRDEESLGEDASKQGRINAIDADEDVTLVNDQDDADLFDMNTLTGDEVLSEQEVAAKDVNLTVDEVTLA</sequence>
<accession>A0ABQ5BAW2</accession>
<name>A0ABQ5BAW2_9ASTR</name>